<dbReference type="EMBL" id="JAUSVF010000001">
    <property type="protein sequence ID" value="MDQ0318936.1"/>
    <property type="molecule type" value="Genomic_DNA"/>
</dbReference>
<gene>
    <name evidence="1" type="ORF">QO002_001074</name>
</gene>
<reference evidence="1 2" key="1">
    <citation type="submission" date="2023-07" db="EMBL/GenBank/DDBJ databases">
        <title>Genomic Encyclopedia of Type Strains, Phase IV (KMG-IV): sequencing the most valuable type-strain genomes for metagenomic binning, comparative biology and taxonomic classification.</title>
        <authorList>
            <person name="Goeker M."/>
        </authorList>
    </citation>
    <scope>NUCLEOTIDE SEQUENCE [LARGE SCALE GENOMIC DNA]</scope>
    <source>
        <strain evidence="1 2">DSM 1112</strain>
    </source>
</reference>
<dbReference type="RefSeq" id="WP_307227423.1">
    <property type="nucleotide sequence ID" value="NZ_JAUSVF010000001.1"/>
</dbReference>
<comment type="caution">
    <text evidence="1">The sequence shown here is derived from an EMBL/GenBank/DDBJ whole genome shotgun (WGS) entry which is preliminary data.</text>
</comment>
<evidence type="ECO:0000313" key="2">
    <source>
        <dbReference type="Proteomes" id="UP001230207"/>
    </source>
</evidence>
<accession>A0ABU0BMN2</accession>
<protein>
    <submittedName>
        <fullName evidence="1">Uncharacterized protein</fullName>
    </submittedName>
</protein>
<keyword evidence="2" id="KW-1185">Reference proteome</keyword>
<name>A0ABU0BMN2_9HYPH</name>
<evidence type="ECO:0000313" key="1">
    <source>
        <dbReference type="EMBL" id="MDQ0318936.1"/>
    </source>
</evidence>
<sequence>MAISDLILQLQHAKGPNYDLDVSIGIVMGYKRKVEMRGPDESKDRKVVWLYPKKGDEVSLPRFTENLEDAYFLTRSILPGCVGGVSWDEEGGTAKLDNGAYFTAATPALALCIAALSGAFAEDDDAPETLPNSLPPS</sequence>
<dbReference type="Proteomes" id="UP001230207">
    <property type="component" value="Unassembled WGS sequence"/>
</dbReference>
<organism evidence="1 2">
    <name type="scientific">Pararhizobium capsulatum DSM 1112</name>
    <dbReference type="NCBI Taxonomy" id="1121113"/>
    <lineage>
        <taxon>Bacteria</taxon>
        <taxon>Pseudomonadati</taxon>
        <taxon>Pseudomonadota</taxon>
        <taxon>Alphaproteobacteria</taxon>
        <taxon>Hyphomicrobiales</taxon>
        <taxon>Rhizobiaceae</taxon>
        <taxon>Rhizobium/Agrobacterium group</taxon>
        <taxon>Pararhizobium</taxon>
    </lineage>
</organism>
<proteinExistence type="predicted"/>